<dbReference type="InterPro" id="IPR000014">
    <property type="entry name" value="PAS"/>
</dbReference>
<dbReference type="Pfam" id="PF00989">
    <property type="entry name" value="PAS"/>
    <property type="match status" value="2"/>
</dbReference>
<evidence type="ECO:0000256" key="7">
    <source>
        <dbReference type="SAM" id="Phobius"/>
    </source>
</evidence>
<feature type="transmembrane region" description="Helical" evidence="7">
    <location>
        <begin position="269"/>
        <end position="288"/>
    </location>
</feature>
<dbReference type="Pfam" id="PF00563">
    <property type="entry name" value="EAL"/>
    <property type="match status" value="1"/>
</dbReference>
<dbReference type="GO" id="GO:0008519">
    <property type="term" value="F:ammonium channel activity"/>
    <property type="evidence" value="ECO:0007669"/>
    <property type="project" value="InterPro"/>
</dbReference>
<dbReference type="CDD" id="cd01948">
    <property type="entry name" value="EAL"/>
    <property type="match status" value="1"/>
</dbReference>
<keyword evidence="4 7" id="KW-0812">Transmembrane</keyword>
<gene>
    <name evidence="12" type="primary">amt</name>
    <name evidence="12" type="ORF">HZS81_08215</name>
</gene>
<evidence type="ECO:0000313" key="12">
    <source>
        <dbReference type="EMBL" id="NYS60741.1"/>
    </source>
</evidence>
<dbReference type="InterPro" id="IPR029787">
    <property type="entry name" value="Nucleotide_cyclase"/>
</dbReference>
<evidence type="ECO:0000256" key="6">
    <source>
        <dbReference type="ARBA" id="ARBA00023136"/>
    </source>
</evidence>
<dbReference type="PROSITE" id="PS50883">
    <property type="entry name" value="EAL"/>
    <property type="match status" value="1"/>
</dbReference>
<evidence type="ECO:0000313" key="13">
    <source>
        <dbReference type="Proteomes" id="UP000586119"/>
    </source>
</evidence>
<dbReference type="SMART" id="SM00267">
    <property type="entry name" value="GGDEF"/>
    <property type="match status" value="1"/>
</dbReference>
<feature type="domain" description="PAC" evidence="9">
    <location>
        <begin position="643"/>
        <end position="695"/>
    </location>
</feature>
<dbReference type="InterPro" id="IPR052155">
    <property type="entry name" value="Biofilm_reg_signaling"/>
</dbReference>
<dbReference type="Gene3D" id="1.10.3430.10">
    <property type="entry name" value="Ammonium transporter AmtB like domains"/>
    <property type="match status" value="1"/>
</dbReference>
<dbReference type="NCBIfam" id="TIGR00254">
    <property type="entry name" value="GGDEF"/>
    <property type="match status" value="1"/>
</dbReference>
<dbReference type="SUPFAM" id="SSF55073">
    <property type="entry name" value="Nucleotide cyclase"/>
    <property type="match status" value="1"/>
</dbReference>
<dbReference type="InterPro" id="IPR035919">
    <property type="entry name" value="EAL_sf"/>
</dbReference>
<dbReference type="SUPFAM" id="SSF141868">
    <property type="entry name" value="EAL domain-like"/>
    <property type="match status" value="1"/>
</dbReference>
<dbReference type="GO" id="GO:0006355">
    <property type="term" value="P:regulation of DNA-templated transcription"/>
    <property type="evidence" value="ECO:0007669"/>
    <property type="project" value="InterPro"/>
</dbReference>
<dbReference type="InterPro" id="IPR001905">
    <property type="entry name" value="Ammonium_transpt"/>
</dbReference>
<feature type="domain" description="EAL" evidence="10">
    <location>
        <begin position="870"/>
        <end position="1125"/>
    </location>
</feature>
<feature type="transmembrane region" description="Helical" evidence="7">
    <location>
        <begin position="15"/>
        <end position="34"/>
    </location>
</feature>
<dbReference type="PANTHER" id="PTHR44757:SF4">
    <property type="entry name" value="DIGUANYLATE CYCLASE DGCE-RELATED"/>
    <property type="match status" value="1"/>
</dbReference>
<evidence type="ECO:0000259" key="11">
    <source>
        <dbReference type="PROSITE" id="PS50887"/>
    </source>
</evidence>
<dbReference type="Gene3D" id="3.20.20.450">
    <property type="entry name" value="EAL domain"/>
    <property type="match status" value="1"/>
</dbReference>
<keyword evidence="6 7" id="KW-0472">Membrane</keyword>
<reference evidence="12 13" key="1">
    <citation type="journal article" date="2015" name="Int. J. Syst. Evol. Microbiol.">
        <title>Halomonas salicampi sp. nov., a halotolerant and alkalitolerant bacterium isolated from a saltern soil.</title>
        <authorList>
            <person name="Lee J.C."/>
            <person name="Kim Y.S."/>
            <person name="Yun B.S."/>
            <person name="Whang K.S."/>
        </authorList>
    </citation>
    <scope>NUCLEOTIDE SEQUENCE [LARGE SCALE GENOMIC DNA]</scope>
    <source>
        <strain evidence="12 13">BH103</strain>
    </source>
</reference>
<feature type="transmembrane region" description="Helical" evidence="7">
    <location>
        <begin position="360"/>
        <end position="378"/>
    </location>
</feature>
<dbReference type="InterPro" id="IPR001610">
    <property type="entry name" value="PAC"/>
</dbReference>
<name>A0A7Z0RUJ9_9GAMM</name>
<dbReference type="PANTHER" id="PTHR44757">
    <property type="entry name" value="DIGUANYLATE CYCLASE DGCP"/>
    <property type="match status" value="1"/>
</dbReference>
<dbReference type="SMART" id="SM00052">
    <property type="entry name" value="EAL"/>
    <property type="match status" value="1"/>
</dbReference>
<dbReference type="Pfam" id="PF00990">
    <property type="entry name" value="GGDEF"/>
    <property type="match status" value="1"/>
</dbReference>
<proteinExistence type="inferred from homology"/>
<dbReference type="SUPFAM" id="SSF111352">
    <property type="entry name" value="Ammonium transporter"/>
    <property type="match status" value="1"/>
</dbReference>
<organism evidence="12 13">
    <name type="scientific">Vreelandella salicampi</name>
    <dbReference type="NCBI Taxonomy" id="1449798"/>
    <lineage>
        <taxon>Bacteria</taxon>
        <taxon>Pseudomonadati</taxon>
        <taxon>Pseudomonadota</taxon>
        <taxon>Gammaproteobacteria</taxon>
        <taxon>Oceanospirillales</taxon>
        <taxon>Halomonadaceae</taxon>
        <taxon>Vreelandella</taxon>
    </lineage>
</organism>
<dbReference type="InterPro" id="IPR024041">
    <property type="entry name" value="NH4_transpt_AmtB-like_dom"/>
</dbReference>
<evidence type="ECO:0000256" key="3">
    <source>
        <dbReference type="ARBA" id="ARBA00005887"/>
    </source>
</evidence>
<evidence type="ECO:0000256" key="5">
    <source>
        <dbReference type="ARBA" id="ARBA00022989"/>
    </source>
</evidence>
<dbReference type="EMBL" id="JACCDF010000006">
    <property type="protein sequence ID" value="NYS60741.1"/>
    <property type="molecule type" value="Genomic_DNA"/>
</dbReference>
<dbReference type="RefSeq" id="WP_179930075.1">
    <property type="nucleotide sequence ID" value="NZ_JACCDF010000006.1"/>
</dbReference>
<evidence type="ECO:0000259" key="9">
    <source>
        <dbReference type="PROSITE" id="PS50113"/>
    </source>
</evidence>
<dbReference type="FunFam" id="3.30.70.270:FF:000001">
    <property type="entry name" value="Diguanylate cyclase domain protein"/>
    <property type="match status" value="1"/>
</dbReference>
<sequence>MPERLLMDTSLIDSLWVLWAAALVFVMQAGFLCIEAGTTRSKNAINVAMKNIADFAVAISVFWLAGFGIMFGASQSGWFGTSHFGWALSANESWLLTLFIFQAMFCATAATIVAGAVAERMPFIGYLWLSFWVAILIYPFFGHWAWGGVASGNPGWLEALGFVDFAGATVVHSVGGWVALAAVIFIGARRGRFHKDKPPTYFPAGNLPLAMLGALFMILGWFGFNGGSTLGIDARIPGILANTILGAVGGILSALLIGWRVRRYADVMYALNGAIAGLVAVTAGAHVISLGAAFFLGAVSGVLMVFANEWLLKKHIDDAVGAIPAHLVSGIWGTLAFVWFADLPALGTGLSRSAQFGVQLFGVVACGLWSFGIAWLLLRITATFLPLRVSWEAEKMGLNLAEHGATNELAQLLAHMRHHEQQGDVQARIDADPFTEVGEIATSYNRVCAAMESAVAHTRVMLRNLRDGVITWQADGTVTGFNPGAEKLFDVKATALIGKPVTNILSDITLAPGSRGELKLRTATQEVRYLEIQISEGADGSASEHSGMVRDITEQRLLQEQLNRERDLARTTLASINDGVITTDASGCITFINAEARRLTGWQLDEAQGKPIHQIYRLADEESGTHLANPARLVLNHGKSLQSDTHCLLLNRDEGRTPIQNSAAPIRSQEGLTLGVVVVFQDVSLTRDLSAQLTYQASHDALTGLMNRRAFETTLATLLDANDGCDHVLCYIDLDQFKIVNDTCGHLAGDELLRQVAQKMKSHVRGSDTVARLGGDEFAIFLPNCPLSNASRITEALRKEIESYRFAWQSHTFSIGTSIGIVPIVSGAPMSLNQALQAADIACYAAKESGRNRVHCYERSDSTLMERHGELQWVQRLQRGLDADAFRLFAQPIVAVSANTPAYHEILLRLEENGQIISPGSFLPAAERYHLMPKIDRWVVKNTLAWLSDYYRQAAPDALSCWGINLSGASLSDPAFCEDLIKQVTKANLPSGSLCFEVTESAAIAQLSRVSELIIQLKALGCYFALDDFGTGLSSFSYLKQLPVDFLKIDGHFIRHIHQDPIDRAMVEAIHSVGKTLNIATIAEFVETQATLEVLVELNIDYAQGYLWGKPQPLTALAQADIKMMPR</sequence>
<dbReference type="CDD" id="cd01949">
    <property type="entry name" value="GGDEF"/>
    <property type="match status" value="1"/>
</dbReference>
<dbReference type="AlphaFoldDB" id="A0A7Z0RUJ9"/>
<feature type="domain" description="GGDEF" evidence="11">
    <location>
        <begin position="725"/>
        <end position="859"/>
    </location>
</feature>
<evidence type="ECO:0000259" key="10">
    <source>
        <dbReference type="PROSITE" id="PS50883"/>
    </source>
</evidence>
<dbReference type="GO" id="GO:0003824">
    <property type="term" value="F:catalytic activity"/>
    <property type="evidence" value="ECO:0007669"/>
    <property type="project" value="UniProtKB-ARBA"/>
</dbReference>
<dbReference type="GO" id="GO:0016020">
    <property type="term" value="C:membrane"/>
    <property type="evidence" value="ECO:0007669"/>
    <property type="project" value="UniProtKB-SubCell"/>
</dbReference>
<evidence type="ECO:0000256" key="1">
    <source>
        <dbReference type="ARBA" id="ARBA00001946"/>
    </source>
</evidence>
<dbReference type="PROSITE" id="PS50113">
    <property type="entry name" value="PAC"/>
    <property type="match status" value="2"/>
</dbReference>
<feature type="transmembrane region" description="Helical" evidence="7">
    <location>
        <begin position="125"/>
        <end position="146"/>
    </location>
</feature>
<dbReference type="PROSITE" id="PS50112">
    <property type="entry name" value="PAS"/>
    <property type="match status" value="1"/>
</dbReference>
<keyword evidence="13" id="KW-1185">Reference proteome</keyword>
<dbReference type="SMART" id="SM00091">
    <property type="entry name" value="PAS"/>
    <property type="match status" value="2"/>
</dbReference>
<feature type="domain" description="PAC" evidence="9">
    <location>
        <begin position="514"/>
        <end position="564"/>
    </location>
</feature>
<feature type="transmembrane region" description="Helical" evidence="7">
    <location>
        <begin position="236"/>
        <end position="257"/>
    </location>
</feature>
<dbReference type="InterPro" id="IPR043128">
    <property type="entry name" value="Rev_trsase/Diguanyl_cyclase"/>
</dbReference>
<dbReference type="SUPFAM" id="SSF55785">
    <property type="entry name" value="PYP-like sensor domain (PAS domain)"/>
    <property type="match status" value="2"/>
</dbReference>
<comment type="cofactor">
    <cofactor evidence="1">
        <name>Mg(2+)</name>
        <dbReference type="ChEBI" id="CHEBI:18420"/>
    </cofactor>
</comment>
<dbReference type="CDD" id="cd00130">
    <property type="entry name" value="PAS"/>
    <property type="match status" value="2"/>
</dbReference>
<feature type="domain" description="PAS" evidence="8">
    <location>
        <begin position="565"/>
        <end position="638"/>
    </location>
</feature>
<feature type="transmembrane region" description="Helical" evidence="7">
    <location>
        <begin position="94"/>
        <end position="118"/>
    </location>
</feature>
<dbReference type="PROSITE" id="PS50887">
    <property type="entry name" value="GGDEF"/>
    <property type="match status" value="1"/>
</dbReference>
<feature type="transmembrane region" description="Helical" evidence="7">
    <location>
        <begin position="55"/>
        <end position="74"/>
    </location>
</feature>
<dbReference type="NCBIfam" id="TIGR00229">
    <property type="entry name" value="sensory_box"/>
    <property type="match status" value="1"/>
</dbReference>
<keyword evidence="5 7" id="KW-1133">Transmembrane helix</keyword>
<dbReference type="SMART" id="SM00086">
    <property type="entry name" value="PAC"/>
    <property type="match status" value="2"/>
</dbReference>
<evidence type="ECO:0000259" key="8">
    <source>
        <dbReference type="PROSITE" id="PS50112"/>
    </source>
</evidence>
<dbReference type="Gene3D" id="3.30.70.270">
    <property type="match status" value="1"/>
</dbReference>
<dbReference type="InterPro" id="IPR001633">
    <property type="entry name" value="EAL_dom"/>
</dbReference>
<evidence type="ECO:0000256" key="2">
    <source>
        <dbReference type="ARBA" id="ARBA00004141"/>
    </source>
</evidence>
<dbReference type="Gene3D" id="3.30.450.20">
    <property type="entry name" value="PAS domain"/>
    <property type="match status" value="2"/>
</dbReference>
<feature type="transmembrane region" description="Helical" evidence="7">
    <location>
        <begin position="319"/>
        <end position="340"/>
    </location>
</feature>
<evidence type="ECO:0000256" key="4">
    <source>
        <dbReference type="ARBA" id="ARBA00022692"/>
    </source>
</evidence>
<feature type="transmembrane region" description="Helical" evidence="7">
    <location>
        <begin position="200"/>
        <end position="224"/>
    </location>
</feature>
<dbReference type="InterPro" id="IPR035965">
    <property type="entry name" value="PAS-like_dom_sf"/>
</dbReference>
<dbReference type="InterPro" id="IPR013767">
    <property type="entry name" value="PAS_fold"/>
</dbReference>
<accession>A0A7Z0RUJ9</accession>
<comment type="caution">
    <text evidence="12">The sequence shown here is derived from an EMBL/GenBank/DDBJ whole genome shotgun (WGS) entry which is preliminary data.</text>
</comment>
<dbReference type="InterPro" id="IPR029020">
    <property type="entry name" value="Ammonium/urea_transptr"/>
</dbReference>
<dbReference type="InterPro" id="IPR000160">
    <property type="entry name" value="GGDEF_dom"/>
</dbReference>
<dbReference type="InterPro" id="IPR000700">
    <property type="entry name" value="PAS-assoc_C"/>
</dbReference>
<comment type="subcellular location">
    <subcellularLocation>
        <location evidence="2">Membrane</location>
        <topology evidence="2">Multi-pass membrane protein</topology>
    </subcellularLocation>
</comment>
<dbReference type="Proteomes" id="UP000586119">
    <property type="component" value="Unassembled WGS sequence"/>
</dbReference>
<comment type="similarity">
    <text evidence="3">Belongs to the ammonia transporter channel (TC 1.A.11.2) family.</text>
</comment>
<dbReference type="Pfam" id="PF00909">
    <property type="entry name" value="Ammonium_transp"/>
    <property type="match status" value="1"/>
</dbReference>
<feature type="transmembrane region" description="Helical" evidence="7">
    <location>
        <begin position="166"/>
        <end position="188"/>
    </location>
</feature>
<dbReference type="NCBIfam" id="TIGR00836">
    <property type="entry name" value="amt"/>
    <property type="match status" value="1"/>
</dbReference>
<protein>
    <submittedName>
        <fullName evidence="12">Ammonium transporter</fullName>
    </submittedName>
</protein>